<dbReference type="EMBL" id="CP002059">
    <property type="protein sequence ID" value="ADI65773.1"/>
    <property type="molecule type" value="Genomic_DNA"/>
</dbReference>
<dbReference type="AlphaFoldDB" id="D7DX54"/>
<dbReference type="PROSITE" id="PS51257">
    <property type="entry name" value="PROKAR_LIPOPROTEIN"/>
    <property type="match status" value="1"/>
</dbReference>
<evidence type="ECO:0000313" key="2">
    <source>
        <dbReference type="Proteomes" id="UP000001511"/>
    </source>
</evidence>
<dbReference type="eggNOG" id="COG0614">
    <property type="taxonomic scope" value="Bacteria"/>
</dbReference>
<dbReference type="Proteomes" id="UP000001511">
    <property type="component" value="Chromosome"/>
</dbReference>
<proteinExistence type="predicted"/>
<protein>
    <submittedName>
        <fullName evidence="1">Iron(III) dicitrate-binding periplasmic protein of ABC transporter</fullName>
    </submittedName>
</protein>
<sequence length="67" mass="7479">MKKPHFADLKVCILTTISLLIVTACHGSFYQNTGEIKPKLSALPAECRLVKHELGESCVPIHPKWVH</sequence>
<dbReference type="HOGENOM" id="CLU_2808154_0_0_3"/>
<gene>
    <name evidence="1" type="ordered locus">Aazo_4486</name>
</gene>
<dbReference type="KEGG" id="naz:Aazo_4486"/>
<keyword evidence="2" id="KW-1185">Reference proteome</keyword>
<name>D7DX54_NOSA0</name>
<reference evidence="1 2" key="1">
    <citation type="journal article" date="2010" name="PLoS ONE">
        <title>Genome erosion in a nitrogen-fixing vertically transmitted endosymbiotic multicellular cyanobacterium.</title>
        <authorList>
            <person name="Ran L."/>
            <person name="Larsson J."/>
            <person name="Vigil-Stenman T."/>
            <person name="Nylander J.A."/>
            <person name="Ininbergs K."/>
            <person name="Zheng W.W."/>
            <person name="Lapidus A."/>
            <person name="Lowry S."/>
            <person name="Haselkorn R."/>
            <person name="Bergman B."/>
        </authorList>
    </citation>
    <scope>NUCLEOTIDE SEQUENCE [LARGE SCALE GENOMIC DNA]</scope>
    <source>
        <strain evidence="1 2">0708</strain>
    </source>
</reference>
<evidence type="ECO:0000313" key="1">
    <source>
        <dbReference type="EMBL" id="ADI65773.1"/>
    </source>
</evidence>
<accession>D7DX54</accession>
<organism evidence="1 2">
    <name type="scientific">Nostoc azollae (strain 0708)</name>
    <name type="common">Anabaena azollae (strain 0708)</name>
    <dbReference type="NCBI Taxonomy" id="551115"/>
    <lineage>
        <taxon>Bacteria</taxon>
        <taxon>Bacillati</taxon>
        <taxon>Cyanobacteriota</taxon>
        <taxon>Cyanophyceae</taxon>
        <taxon>Nostocales</taxon>
        <taxon>Nostocaceae</taxon>
        <taxon>Trichormus</taxon>
    </lineage>
</organism>